<evidence type="ECO:0000256" key="2">
    <source>
        <dbReference type="ARBA" id="ARBA00022465"/>
    </source>
</evidence>
<accession>A0A5J6DAS0</accession>
<dbReference type="Pfam" id="PF02413">
    <property type="entry name" value="Caudo_TAP"/>
    <property type="match status" value="1"/>
</dbReference>
<evidence type="ECO:0000313" key="5">
    <source>
        <dbReference type="Proteomes" id="UP000326545"/>
    </source>
</evidence>
<evidence type="ECO:0000256" key="3">
    <source>
        <dbReference type="ARBA" id="ARBA00023138"/>
    </source>
</evidence>
<evidence type="ECO:0000256" key="1">
    <source>
        <dbReference type="ARBA" id="ARBA00008579"/>
    </source>
</evidence>
<proteinExistence type="inferred from homology"/>
<gene>
    <name evidence="4" type="ORF">pEpSNUABM01_071</name>
</gene>
<evidence type="ECO:0000313" key="4">
    <source>
        <dbReference type="EMBL" id="QEQ94897.1"/>
    </source>
</evidence>
<keyword evidence="5" id="KW-1185">Reference proteome</keyword>
<keyword evidence="3" id="KW-1246">Viral tail fiber assembly</keyword>
<dbReference type="Proteomes" id="UP000326545">
    <property type="component" value="Segment"/>
</dbReference>
<dbReference type="GO" id="GO:0098004">
    <property type="term" value="P:virus tail fiber assembly"/>
    <property type="evidence" value="ECO:0007669"/>
    <property type="project" value="UniProtKB-KW"/>
</dbReference>
<sequence>METGRPLPTQLPSPDNGGFLLIKDIHYSHDLIMEMGESRLAFPQFKDGLGNLWTDILKELPKGVKMLLSKEGSILSLAEDATEISFSPECSFDVVVIPVEKLPQGKTAYSIHNEYIFNINTFEFESLVLSDEEVKQSNTKTKRKLIRSLMEHLEPLNLAEKYGSLTPEERQEKEYLEKLMITVNRVDISQKDPEWPKTP</sequence>
<name>A0A5J6DAS0_9CAUD</name>
<dbReference type="EMBL" id="MN184887">
    <property type="protein sequence ID" value="QEQ94897.1"/>
    <property type="molecule type" value="Genomic_DNA"/>
</dbReference>
<protein>
    <submittedName>
        <fullName evidence="4">Putative tail fiber assembly protein</fullName>
    </submittedName>
</protein>
<comment type="similarity">
    <text evidence="1">Belongs to the tfa family.</text>
</comment>
<reference evidence="4 5" key="1">
    <citation type="submission" date="2019-07" db="EMBL/GenBank/DDBJ databases">
        <title>Complete genome sequence of bacteriophages infecting Erwinia pyrifoliae.</title>
        <authorList>
            <person name="Kim S.G."/>
            <person name="Park S.C."/>
        </authorList>
    </citation>
    <scope>NUCLEOTIDE SEQUENCE [LARGE SCALE GENOMIC DNA]</scope>
</reference>
<keyword evidence="2" id="KW-1188">Viral release from host cell</keyword>
<organism evidence="4 5">
    <name type="scientific">Erwinia phage pEp_SNUABM_01</name>
    <dbReference type="NCBI Taxonomy" id="2601643"/>
    <lineage>
        <taxon>Viruses</taxon>
        <taxon>Duplodnaviria</taxon>
        <taxon>Heunggongvirae</taxon>
        <taxon>Uroviricota</taxon>
        <taxon>Caudoviricetes</taxon>
        <taxon>Vequintavirinae</taxon>
        <taxon>Henunavirus</taxon>
        <taxon>Henunavirus SNUABM01</taxon>
    </lineage>
</organism>
<keyword evidence="2" id="KW-1245">Viral tail assembly</keyword>
<dbReference type="InterPro" id="IPR003458">
    <property type="entry name" value="Phage_T4_Gp38_tail_assem"/>
</dbReference>